<gene>
    <name evidence="6" type="ORF">R0137_01445</name>
</gene>
<protein>
    <recommendedName>
        <fullName evidence="2">histidine kinase</fullName>
        <ecNumber evidence="2">2.7.13.3</ecNumber>
    </recommendedName>
</protein>
<dbReference type="PROSITE" id="PS50109">
    <property type="entry name" value="HIS_KIN"/>
    <property type="match status" value="1"/>
</dbReference>
<feature type="transmembrane region" description="Helical" evidence="3">
    <location>
        <begin position="205"/>
        <end position="231"/>
    </location>
</feature>
<dbReference type="InterPro" id="IPR003594">
    <property type="entry name" value="HATPase_dom"/>
</dbReference>
<dbReference type="InterPro" id="IPR011622">
    <property type="entry name" value="7TMR_DISM_rcpt_extracell_dom2"/>
</dbReference>
<keyword evidence="3" id="KW-0812">Transmembrane</keyword>
<feature type="transmembrane region" description="Helical" evidence="3">
    <location>
        <begin position="332"/>
        <end position="351"/>
    </location>
</feature>
<keyword evidence="3" id="KW-1133">Transmembrane helix</keyword>
<accession>A0ABZ0ICJ2</accession>
<keyword evidence="6" id="KW-0418">Kinase</keyword>
<feature type="domain" description="Histidine kinase" evidence="5">
    <location>
        <begin position="415"/>
        <end position="626"/>
    </location>
</feature>
<keyword evidence="6" id="KW-0808">Transferase</keyword>
<dbReference type="CDD" id="cd00075">
    <property type="entry name" value="HATPase"/>
    <property type="match status" value="1"/>
</dbReference>
<dbReference type="EC" id="2.7.13.3" evidence="2"/>
<dbReference type="Gene3D" id="3.30.565.10">
    <property type="entry name" value="Histidine kinase-like ATPase, C-terminal domain"/>
    <property type="match status" value="1"/>
</dbReference>
<dbReference type="InterPro" id="IPR011623">
    <property type="entry name" value="7TMR_DISM_rcpt_extracell_dom1"/>
</dbReference>
<reference evidence="6 7" key="1">
    <citation type="submission" date="2023-10" db="EMBL/GenBank/DDBJ databases">
        <title>Two novel species belonging to the OM43/NOR5 clade.</title>
        <authorList>
            <person name="Park M."/>
        </authorList>
    </citation>
    <scope>NUCLEOTIDE SEQUENCE [LARGE SCALE GENOMIC DNA]</scope>
    <source>
        <strain evidence="6 7">IMCC45268</strain>
    </source>
</reference>
<dbReference type="InterPro" id="IPR052023">
    <property type="entry name" value="Histidine_kinase_KdpD"/>
</dbReference>
<proteinExistence type="predicted"/>
<dbReference type="Gene3D" id="2.60.40.2380">
    <property type="match status" value="1"/>
</dbReference>
<feature type="transmembrane region" description="Helical" evidence="3">
    <location>
        <begin position="176"/>
        <end position="198"/>
    </location>
</feature>
<evidence type="ECO:0000313" key="7">
    <source>
        <dbReference type="Proteomes" id="UP001626549"/>
    </source>
</evidence>
<dbReference type="Pfam" id="PF07696">
    <property type="entry name" value="7TMR-DISMED2"/>
    <property type="match status" value="1"/>
</dbReference>
<dbReference type="Proteomes" id="UP001626549">
    <property type="component" value="Chromosome"/>
</dbReference>
<dbReference type="GO" id="GO:0016301">
    <property type="term" value="F:kinase activity"/>
    <property type="evidence" value="ECO:0007669"/>
    <property type="project" value="UniProtKB-KW"/>
</dbReference>
<evidence type="ECO:0000313" key="6">
    <source>
        <dbReference type="EMBL" id="WOJ97252.1"/>
    </source>
</evidence>
<dbReference type="PANTHER" id="PTHR45569:SF1">
    <property type="entry name" value="SENSOR PROTEIN KDPD"/>
    <property type="match status" value="1"/>
</dbReference>
<dbReference type="InterPro" id="IPR005467">
    <property type="entry name" value="His_kinase_dom"/>
</dbReference>
<dbReference type="Pfam" id="PF07695">
    <property type="entry name" value="7TMR-DISM_7TM"/>
    <property type="match status" value="1"/>
</dbReference>
<feature type="transmembrane region" description="Helical" evidence="3">
    <location>
        <begin position="300"/>
        <end position="320"/>
    </location>
</feature>
<dbReference type="SUPFAM" id="SSF55874">
    <property type="entry name" value="ATPase domain of HSP90 chaperone/DNA topoisomerase II/histidine kinase"/>
    <property type="match status" value="1"/>
</dbReference>
<sequence>MLPAWLFLVACSAAVAQELQLTQDVITSNFAQQSDVLADAPVSMSASDALVSPLLTPYPEPLVNLGAQKRPAWIRFSVTNATAKPGAWLLNTLRTNVEVLEIYKLGPDGLELMLDNASNTQRKISLQRYFNLAAEFSLEPGESATFVVRFQAAVAGWLPMRVIPTSLLTRFTFSQFSLFIFSTAGTGVLIFFNLLVFLATRDRIYILYTAATSALLLCCLHLQGLTTAWWFYNSPEWGRTFGASSAMCSALLLSTFARRFLGLKGRQMADYWYRLTGFALALHLMLVPVSMSFARQFTDGIIISGWCFVVATFVSLPIQVAFSGREARLERALLGVAWTVLALQFVMLMLSTAGVLPATNVDWYLLGPACFTEASLVAVSIALRVRRLQLQKDAADAKSAAALQDMSERARMVLAASHDARNLVSGALALNKRIVSSKDLVDAQSDSQQLGQMLGSVQQTMNLMVSNNRQVGAGAIPMIEEIKVAELFETLELTFRERADKAGKSISYRSQCDSIAADRNMVVRVLSNLIANAIEYSDGKRVLLVCRRADDHVSLRVYDQGPGLSATELASITDEDKSVRLSPQTSGVGVGLSVCRQLAAAYGAKLESASRSDGGSMFGLSMPLPDISKSGQNLVFVGEPELWARFVSIIRGSKILDDGDNASHGIRVFSEAAEVRLSRSVNIVACFDRSPENRDKWSQTADAILCFPLTLPALAQAISIACYRRSLTEAN</sequence>
<keyword evidence="7" id="KW-1185">Reference proteome</keyword>
<evidence type="ECO:0000256" key="3">
    <source>
        <dbReference type="SAM" id="Phobius"/>
    </source>
</evidence>
<dbReference type="SMART" id="SM00387">
    <property type="entry name" value="HATPase_c"/>
    <property type="match status" value="1"/>
</dbReference>
<dbReference type="EMBL" id="CP136865">
    <property type="protein sequence ID" value="WOJ97252.1"/>
    <property type="molecule type" value="Genomic_DNA"/>
</dbReference>
<feature type="signal peptide" evidence="4">
    <location>
        <begin position="1"/>
        <end position="16"/>
    </location>
</feature>
<dbReference type="PRINTS" id="PR00344">
    <property type="entry name" value="BCTRLSENSOR"/>
</dbReference>
<feature type="transmembrane region" description="Helical" evidence="3">
    <location>
        <begin position="243"/>
        <end position="261"/>
    </location>
</feature>
<evidence type="ECO:0000256" key="4">
    <source>
        <dbReference type="SAM" id="SignalP"/>
    </source>
</evidence>
<dbReference type="RefSeq" id="WP_407327991.1">
    <property type="nucleotide sequence ID" value="NZ_CP136865.1"/>
</dbReference>
<dbReference type="InterPro" id="IPR004358">
    <property type="entry name" value="Sig_transdc_His_kin-like_C"/>
</dbReference>
<feature type="transmembrane region" description="Helical" evidence="3">
    <location>
        <begin position="363"/>
        <end position="383"/>
    </location>
</feature>
<evidence type="ECO:0000256" key="1">
    <source>
        <dbReference type="ARBA" id="ARBA00000085"/>
    </source>
</evidence>
<dbReference type="Pfam" id="PF02518">
    <property type="entry name" value="HATPase_c"/>
    <property type="match status" value="1"/>
</dbReference>
<keyword evidence="4" id="KW-0732">Signal</keyword>
<keyword evidence="3" id="KW-0472">Membrane</keyword>
<feature type="transmembrane region" description="Helical" evidence="3">
    <location>
        <begin position="273"/>
        <end position="294"/>
    </location>
</feature>
<feature type="chain" id="PRO_5047077863" description="histidine kinase" evidence="4">
    <location>
        <begin position="17"/>
        <end position="731"/>
    </location>
</feature>
<name>A0ABZ0ICJ2_9GAMM</name>
<evidence type="ECO:0000259" key="5">
    <source>
        <dbReference type="PROSITE" id="PS50109"/>
    </source>
</evidence>
<evidence type="ECO:0000256" key="2">
    <source>
        <dbReference type="ARBA" id="ARBA00012438"/>
    </source>
</evidence>
<dbReference type="PANTHER" id="PTHR45569">
    <property type="entry name" value="SENSOR PROTEIN KDPD"/>
    <property type="match status" value="1"/>
</dbReference>
<dbReference type="InterPro" id="IPR036890">
    <property type="entry name" value="HATPase_C_sf"/>
</dbReference>
<organism evidence="6 7">
    <name type="scientific">Congregibacter brevis</name>
    <dbReference type="NCBI Taxonomy" id="3081201"/>
    <lineage>
        <taxon>Bacteria</taxon>
        <taxon>Pseudomonadati</taxon>
        <taxon>Pseudomonadota</taxon>
        <taxon>Gammaproteobacteria</taxon>
        <taxon>Cellvibrionales</taxon>
        <taxon>Halieaceae</taxon>
        <taxon>Congregibacter</taxon>
    </lineage>
</organism>
<comment type="catalytic activity">
    <reaction evidence="1">
        <text>ATP + protein L-histidine = ADP + protein N-phospho-L-histidine.</text>
        <dbReference type="EC" id="2.7.13.3"/>
    </reaction>
</comment>